<reference evidence="2" key="1">
    <citation type="submission" date="2022-06" db="EMBL/GenBank/DDBJ databases">
        <authorList>
            <consortium name="SYNGENTA / RWTH Aachen University"/>
        </authorList>
    </citation>
    <scope>NUCLEOTIDE SEQUENCE</scope>
</reference>
<feature type="compositionally biased region" description="Basic and acidic residues" evidence="1">
    <location>
        <begin position="323"/>
        <end position="338"/>
    </location>
</feature>
<organism evidence="2 3">
    <name type="scientific">Phakopsora pachyrhizi</name>
    <name type="common">Asian soybean rust disease fungus</name>
    <dbReference type="NCBI Taxonomy" id="170000"/>
    <lineage>
        <taxon>Eukaryota</taxon>
        <taxon>Fungi</taxon>
        <taxon>Dikarya</taxon>
        <taxon>Basidiomycota</taxon>
        <taxon>Pucciniomycotina</taxon>
        <taxon>Pucciniomycetes</taxon>
        <taxon>Pucciniales</taxon>
        <taxon>Phakopsoraceae</taxon>
        <taxon>Phakopsora</taxon>
    </lineage>
</organism>
<feature type="compositionally biased region" description="Polar residues" evidence="1">
    <location>
        <begin position="1"/>
        <end position="16"/>
    </location>
</feature>
<name>A0AAV0BSM2_PHAPC</name>
<dbReference type="AlphaFoldDB" id="A0AAV0BSM2"/>
<dbReference type="PANTHER" id="PTHR39398:SF1">
    <property type="entry name" value="CSN8_PSMD8_EIF3K DOMAIN-CONTAINING PROTEIN"/>
    <property type="match status" value="1"/>
</dbReference>
<evidence type="ECO:0000313" key="3">
    <source>
        <dbReference type="Proteomes" id="UP001153365"/>
    </source>
</evidence>
<feature type="compositionally biased region" description="Low complexity" evidence="1">
    <location>
        <begin position="17"/>
        <end position="46"/>
    </location>
</feature>
<comment type="caution">
    <text evidence="2">The sequence shown here is derived from an EMBL/GenBank/DDBJ whole genome shotgun (WGS) entry which is preliminary data.</text>
</comment>
<proteinExistence type="predicted"/>
<accession>A0AAV0BSM2</accession>
<feature type="compositionally biased region" description="Polar residues" evidence="1">
    <location>
        <begin position="312"/>
        <end position="322"/>
    </location>
</feature>
<sequence>MSDQNNSNWNRQPSAKSFNTNTRRETNNSSSNRSISHSSSSGSKTNQDIIIRPGDRILSKKFSEKNQHQNHQLLDALLNSFNHSVSLGSANQRSMDIRMSLVASPSRGLDHLPNLRADGNGVLNGLDLTDEKFQTEFLDWFLVRLKKHRARFKDPKIVFIYDLRDFNNNQGEEIMRLIEEQRESVKDLIRHIRKLREGIIVCNRLDQVTVLVYELSVELALEASDLLQLNSILPNLIKNIYNQINRPTLNARQEDDAQSGYLTHIQQRRSYFKSIYLFLSLLNINRTPSSDSHLNSKNYSQFLSSFEELSRPASNRPNASNCKETETDGHDPIDRRDDADDDDDDEGTILASSFKIFRCIRRSDPIKLNSTIDKYISQTSSRFDCIYKSKDDGDTVRWDLMVLLKVLKDFRNIESKRDIQDRFRKIYNNTLRLNLSEGENKDDDWYLIRILNFDNDLYLALDVYGSRTRSDDEGGENSFKGDDKKRSRVEIFENWWNEKV</sequence>
<evidence type="ECO:0000313" key="2">
    <source>
        <dbReference type="EMBL" id="CAH7689662.1"/>
    </source>
</evidence>
<evidence type="ECO:0000256" key="1">
    <source>
        <dbReference type="SAM" id="MobiDB-lite"/>
    </source>
</evidence>
<feature type="region of interest" description="Disordered" evidence="1">
    <location>
        <begin position="311"/>
        <end position="344"/>
    </location>
</feature>
<dbReference type="Proteomes" id="UP001153365">
    <property type="component" value="Unassembled WGS sequence"/>
</dbReference>
<dbReference type="EMBL" id="CALTRL010006112">
    <property type="protein sequence ID" value="CAH7689662.1"/>
    <property type="molecule type" value="Genomic_DNA"/>
</dbReference>
<dbReference type="PANTHER" id="PTHR39398">
    <property type="entry name" value="YALI0F14311P"/>
    <property type="match status" value="1"/>
</dbReference>
<feature type="region of interest" description="Disordered" evidence="1">
    <location>
        <begin position="1"/>
        <end position="50"/>
    </location>
</feature>
<gene>
    <name evidence="2" type="ORF">PPACK8108_LOCUS24791</name>
</gene>
<protein>
    <submittedName>
        <fullName evidence="2">Expressed protein</fullName>
    </submittedName>
</protein>
<keyword evidence="3" id="KW-1185">Reference proteome</keyword>